<dbReference type="SFLD" id="SFLDG00002">
    <property type="entry name" value="C1.7:_P-type_atpase_like"/>
    <property type="match status" value="1"/>
</dbReference>
<dbReference type="EC" id="7.2.2.12" evidence="7"/>
<dbReference type="SFLD" id="SFLDS00003">
    <property type="entry name" value="Haloacid_Dehalogenase"/>
    <property type="match status" value="1"/>
</dbReference>
<dbReference type="PRINTS" id="PR00119">
    <property type="entry name" value="CATATPASE"/>
</dbReference>
<organism evidence="11 12">
    <name type="scientific">Paracoccus halophilus</name>
    <dbReference type="NCBI Taxonomy" id="376733"/>
    <lineage>
        <taxon>Bacteria</taxon>
        <taxon>Pseudomonadati</taxon>
        <taxon>Pseudomonadota</taxon>
        <taxon>Alphaproteobacteria</taxon>
        <taxon>Rhodobacterales</taxon>
        <taxon>Paracoccaceae</taxon>
        <taxon>Paracoccus</taxon>
    </lineage>
</organism>
<dbReference type="Gene3D" id="2.70.150.10">
    <property type="entry name" value="Calcium-transporting ATPase, cytoplasmic transduction domain A"/>
    <property type="match status" value="1"/>
</dbReference>
<comment type="similarity">
    <text evidence="2 9">Belongs to the cation transport ATPase (P-type) (TC 3.A.3) family. Type IB subfamily.</text>
</comment>
<dbReference type="Proteomes" id="UP000182312">
    <property type="component" value="Unassembled WGS sequence"/>
</dbReference>
<dbReference type="InterPro" id="IPR008250">
    <property type="entry name" value="ATPase_P-typ_transduc_dom_A_sf"/>
</dbReference>
<dbReference type="Pfam" id="PF00702">
    <property type="entry name" value="Hydrolase"/>
    <property type="match status" value="1"/>
</dbReference>
<gene>
    <name evidence="11" type="ORF">SAMN04487972_102292</name>
</gene>
<dbReference type="SFLD" id="SFLDF00027">
    <property type="entry name" value="p-type_atpase"/>
    <property type="match status" value="1"/>
</dbReference>
<evidence type="ECO:0000256" key="9">
    <source>
        <dbReference type="RuleBase" id="RU362081"/>
    </source>
</evidence>
<keyword evidence="9" id="KW-1003">Cell membrane</keyword>
<protein>
    <recommendedName>
        <fullName evidence="7">P-type Zn(2+) transporter</fullName>
        <ecNumber evidence="7">7.2.2.12</ecNumber>
    </recommendedName>
</protein>
<dbReference type="InterPro" id="IPR023299">
    <property type="entry name" value="ATPase_P-typ_cyto_dom_N"/>
</dbReference>
<dbReference type="GO" id="GO:0005886">
    <property type="term" value="C:plasma membrane"/>
    <property type="evidence" value="ECO:0007669"/>
    <property type="project" value="UniProtKB-SubCell"/>
</dbReference>
<evidence type="ECO:0000256" key="2">
    <source>
        <dbReference type="ARBA" id="ARBA00006024"/>
    </source>
</evidence>
<dbReference type="SUPFAM" id="SSF81653">
    <property type="entry name" value="Calcium ATPase, transduction domain A"/>
    <property type="match status" value="1"/>
</dbReference>
<dbReference type="AlphaFoldDB" id="A0A1I0SS89"/>
<dbReference type="InterPro" id="IPR023214">
    <property type="entry name" value="HAD_sf"/>
</dbReference>
<keyword evidence="9" id="KW-0479">Metal-binding</keyword>
<dbReference type="NCBIfam" id="TIGR01525">
    <property type="entry name" value="ATPase-IB_hvy"/>
    <property type="match status" value="1"/>
</dbReference>
<evidence type="ECO:0000256" key="7">
    <source>
        <dbReference type="ARBA" id="ARBA00039097"/>
    </source>
</evidence>
<dbReference type="NCBIfam" id="TIGR01494">
    <property type="entry name" value="ATPase_P-type"/>
    <property type="match status" value="1"/>
</dbReference>
<dbReference type="Pfam" id="PF00122">
    <property type="entry name" value="E1-E2_ATPase"/>
    <property type="match status" value="1"/>
</dbReference>
<sequence>MGFDLATESPSTADDVTLARQAVAFHIVHEIPGRLRLRVPALALPMLDAEQLAGKLRSVAGVQAVRINTDAASITIGHDGTEDTRARILDRIGRMRRADLKIRHHDDEGETSPAALVLRLATLAALPVLPARLGQMLGAALIAPRVLKGVRSLVTEGVTVELLDALAVSIGALRGGIGTAMTTDLMMGTGEYLEDKTMQHSTALLQDMLMPNPETAWVERAGGPQEVPFAEVLIGDLVVVGTGERVPVDGVVRSGRAQVNEASVTGESVPVGKEPGDAIIAGSLIETGHVRVEAQQVGDATTTAQIARLLLDSLGERSQTERLAQKHADRQVYMTLGLGAATLALTRDLRRLSSVFLVDYACPIKLSAPVAVRATMSDAVARGVLIKGGRSIEKLAEADTFVFDKTGTLTHGTLTVTDVVPLLPDEWPQDRLLALAASVEEHSNHPIARAIVTENRQRGAAHLDHDDVTFEIGHGLRASVGGTEALIGSRNFLQRLEGVNFDRHDAAIEHLAGEGKMLLYIALGGKPAGLVGLRDELRHDAADTARRLRGSGVKTLVMLTGDRAARAQAFGRDLGFDQVHAELRPEDKLRILDRLQAAGHRVAFIGDGVNDAPALARADVGLSMPLGADIAQAAADVLLLDDRIGAVADARDVSRQAMRIISSNSTIAIGFNSALFLAASLGLLSPVAAALMHNGSTIALLVSAIARAGLPPDQARRQATIS</sequence>
<dbReference type="Gene3D" id="3.40.1110.10">
    <property type="entry name" value="Calcium-transporting ATPase, cytoplasmic domain N"/>
    <property type="match status" value="1"/>
</dbReference>
<dbReference type="InterPro" id="IPR027256">
    <property type="entry name" value="P-typ_ATPase_IB"/>
</dbReference>
<evidence type="ECO:0000256" key="4">
    <source>
        <dbReference type="ARBA" id="ARBA00022967"/>
    </source>
</evidence>
<name>A0A1I0SS89_9RHOB</name>
<dbReference type="PROSITE" id="PS00154">
    <property type="entry name" value="ATPASE_E1_E2"/>
    <property type="match status" value="1"/>
</dbReference>
<evidence type="ECO:0000256" key="6">
    <source>
        <dbReference type="ARBA" id="ARBA00023136"/>
    </source>
</evidence>
<evidence type="ECO:0000256" key="5">
    <source>
        <dbReference type="ARBA" id="ARBA00022989"/>
    </source>
</evidence>
<dbReference type="InterPro" id="IPR018303">
    <property type="entry name" value="ATPase_P-typ_P_site"/>
</dbReference>
<dbReference type="OrthoDB" id="7762541at2"/>
<dbReference type="InterPro" id="IPR001757">
    <property type="entry name" value="P_typ_ATPase"/>
</dbReference>
<evidence type="ECO:0000313" key="11">
    <source>
        <dbReference type="EMBL" id="SFA42349.1"/>
    </source>
</evidence>
<dbReference type="Gene3D" id="3.40.50.1000">
    <property type="entry name" value="HAD superfamily/HAD-like"/>
    <property type="match status" value="1"/>
</dbReference>
<evidence type="ECO:0000259" key="10">
    <source>
        <dbReference type="Pfam" id="PF00122"/>
    </source>
</evidence>
<keyword evidence="5" id="KW-1133">Transmembrane helix</keyword>
<dbReference type="InterPro" id="IPR059000">
    <property type="entry name" value="ATPase_P-type_domA"/>
</dbReference>
<dbReference type="SUPFAM" id="SSF56784">
    <property type="entry name" value="HAD-like"/>
    <property type="match status" value="1"/>
</dbReference>
<dbReference type="GO" id="GO:0016887">
    <property type="term" value="F:ATP hydrolysis activity"/>
    <property type="evidence" value="ECO:0007669"/>
    <property type="project" value="InterPro"/>
</dbReference>
<dbReference type="InterPro" id="IPR051014">
    <property type="entry name" value="Cation_Transport_ATPase_IB"/>
</dbReference>
<reference evidence="11 12" key="1">
    <citation type="submission" date="2016-10" db="EMBL/GenBank/DDBJ databases">
        <authorList>
            <person name="de Groot N.N."/>
        </authorList>
    </citation>
    <scope>NUCLEOTIDE SEQUENCE [LARGE SCALE GENOMIC DNA]</scope>
    <source>
        <strain evidence="11 12">CGMCC 1.6117</strain>
    </source>
</reference>
<dbReference type="GO" id="GO:0016463">
    <property type="term" value="F:P-type zinc transporter activity"/>
    <property type="evidence" value="ECO:0007669"/>
    <property type="project" value="UniProtKB-EC"/>
</dbReference>
<evidence type="ECO:0000256" key="8">
    <source>
        <dbReference type="ARBA" id="ARBA00047308"/>
    </source>
</evidence>
<dbReference type="RefSeq" id="WP_052081205.1">
    <property type="nucleotide sequence ID" value="NZ_FOJO01000002.1"/>
</dbReference>
<dbReference type="EMBL" id="FOJO01000002">
    <property type="protein sequence ID" value="SFA42349.1"/>
    <property type="molecule type" value="Genomic_DNA"/>
</dbReference>
<dbReference type="GO" id="GO:0046872">
    <property type="term" value="F:metal ion binding"/>
    <property type="evidence" value="ECO:0007669"/>
    <property type="project" value="UniProtKB-KW"/>
</dbReference>
<keyword evidence="6" id="KW-0472">Membrane</keyword>
<dbReference type="GO" id="GO:0005524">
    <property type="term" value="F:ATP binding"/>
    <property type="evidence" value="ECO:0007669"/>
    <property type="project" value="UniProtKB-UniRule"/>
</dbReference>
<comment type="subcellular location">
    <subcellularLocation>
        <location evidence="9">Cell membrane</location>
    </subcellularLocation>
    <subcellularLocation>
        <location evidence="1">Membrane</location>
    </subcellularLocation>
</comment>
<evidence type="ECO:0000256" key="3">
    <source>
        <dbReference type="ARBA" id="ARBA00022692"/>
    </source>
</evidence>
<comment type="catalytic activity">
    <reaction evidence="8">
        <text>Zn(2+)(in) + ATP + H2O = Zn(2+)(out) + ADP + phosphate + H(+)</text>
        <dbReference type="Rhea" id="RHEA:20621"/>
        <dbReference type="ChEBI" id="CHEBI:15377"/>
        <dbReference type="ChEBI" id="CHEBI:15378"/>
        <dbReference type="ChEBI" id="CHEBI:29105"/>
        <dbReference type="ChEBI" id="CHEBI:30616"/>
        <dbReference type="ChEBI" id="CHEBI:43474"/>
        <dbReference type="ChEBI" id="CHEBI:456216"/>
        <dbReference type="EC" id="7.2.2.12"/>
    </reaction>
</comment>
<dbReference type="InterPro" id="IPR036412">
    <property type="entry name" value="HAD-like_sf"/>
</dbReference>
<proteinExistence type="inferred from homology"/>
<dbReference type="InterPro" id="IPR044492">
    <property type="entry name" value="P_typ_ATPase_HD_dom"/>
</dbReference>
<keyword evidence="9" id="KW-0547">Nucleotide-binding</keyword>
<dbReference type="PANTHER" id="PTHR48085:SF5">
    <property type="entry name" value="CADMIUM_ZINC-TRANSPORTING ATPASE HMA4-RELATED"/>
    <property type="match status" value="1"/>
</dbReference>
<accession>A0A1I0SS89</accession>
<evidence type="ECO:0000313" key="12">
    <source>
        <dbReference type="Proteomes" id="UP000182312"/>
    </source>
</evidence>
<keyword evidence="3" id="KW-0812">Transmembrane</keyword>
<feature type="domain" description="P-type ATPase A" evidence="10">
    <location>
        <begin position="213"/>
        <end position="310"/>
    </location>
</feature>
<evidence type="ECO:0000256" key="1">
    <source>
        <dbReference type="ARBA" id="ARBA00004370"/>
    </source>
</evidence>
<keyword evidence="4" id="KW-1278">Translocase</keyword>
<dbReference type="PROSITE" id="PS01229">
    <property type="entry name" value="COF_2"/>
    <property type="match status" value="1"/>
</dbReference>
<dbReference type="PANTHER" id="PTHR48085">
    <property type="entry name" value="CADMIUM/ZINC-TRANSPORTING ATPASE HMA2-RELATED"/>
    <property type="match status" value="1"/>
</dbReference>
<keyword evidence="9" id="KW-0067">ATP-binding</keyword>